<comment type="caution">
    <text evidence="2">The sequence shown here is derived from an EMBL/GenBank/DDBJ whole genome shotgun (WGS) entry which is preliminary data.</text>
</comment>
<dbReference type="RefSeq" id="WP_188944972.1">
    <property type="nucleotide sequence ID" value="NZ_BMNA01000021.1"/>
</dbReference>
<protein>
    <submittedName>
        <fullName evidence="2">Uncharacterized protein</fullName>
    </submittedName>
</protein>
<keyword evidence="3" id="KW-1185">Reference proteome</keyword>
<keyword evidence="1" id="KW-1133">Transmembrane helix</keyword>
<name>A0A917WPG7_9ACTN</name>
<reference evidence="2" key="2">
    <citation type="submission" date="2020-09" db="EMBL/GenBank/DDBJ databases">
        <authorList>
            <person name="Sun Q."/>
            <person name="Zhou Y."/>
        </authorList>
    </citation>
    <scope>NUCLEOTIDE SEQUENCE</scope>
    <source>
        <strain evidence="2">CGMCC 4.7308</strain>
    </source>
</reference>
<dbReference type="AlphaFoldDB" id="A0A917WPG7"/>
<keyword evidence="1" id="KW-0812">Transmembrane</keyword>
<evidence type="ECO:0000256" key="1">
    <source>
        <dbReference type="SAM" id="Phobius"/>
    </source>
</evidence>
<proteinExistence type="predicted"/>
<evidence type="ECO:0000313" key="2">
    <source>
        <dbReference type="EMBL" id="GGM18841.1"/>
    </source>
</evidence>
<feature type="transmembrane region" description="Helical" evidence="1">
    <location>
        <begin position="32"/>
        <end position="54"/>
    </location>
</feature>
<feature type="transmembrane region" description="Helical" evidence="1">
    <location>
        <begin position="60"/>
        <end position="82"/>
    </location>
</feature>
<evidence type="ECO:0000313" key="3">
    <source>
        <dbReference type="Proteomes" id="UP000655208"/>
    </source>
</evidence>
<reference evidence="2" key="1">
    <citation type="journal article" date="2014" name="Int. J. Syst. Evol. Microbiol.">
        <title>Complete genome sequence of Corynebacterium casei LMG S-19264T (=DSM 44701T), isolated from a smear-ripened cheese.</title>
        <authorList>
            <consortium name="US DOE Joint Genome Institute (JGI-PGF)"/>
            <person name="Walter F."/>
            <person name="Albersmeier A."/>
            <person name="Kalinowski J."/>
            <person name="Ruckert C."/>
        </authorList>
    </citation>
    <scope>NUCLEOTIDE SEQUENCE</scope>
    <source>
        <strain evidence="2">CGMCC 4.7308</strain>
    </source>
</reference>
<dbReference type="EMBL" id="BMNA01000021">
    <property type="protein sequence ID" value="GGM18841.1"/>
    <property type="molecule type" value="Genomic_DNA"/>
</dbReference>
<dbReference type="Proteomes" id="UP000655208">
    <property type="component" value="Unassembled WGS sequence"/>
</dbReference>
<gene>
    <name evidence="2" type="ORF">GCM10011594_43650</name>
</gene>
<organism evidence="2 3">
    <name type="scientific">Nakamurella endophytica</name>
    <dbReference type="NCBI Taxonomy" id="1748367"/>
    <lineage>
        <taxon>Bacteria</taxon>
        <taxon>Bacillati</taxon>
        <taxon>Actinomycetota</taxon>
        <taxon>Actinomycetes</taxon>
        <taxon>Nakamurellales</taxon>
        <taxon>Nakamurellaceae</taxon>
        <taxon>Nakamurella</taxon>
    </lineage>
</organism>
<accession>A0A917WPG7</accession>
<keyword evidence="1" id="KW-0472">Membrane</keyword>
<sequence length="96" mass="11037">MWLDDFGEYDQEPPRWGQTFVYRFFTTRPRSLAVLLFVFPLVCYTLVVVTLILGTRFQSAPQLIGGCIAGAAFGTFALLLAVNNARRTFRRQRRDD</sequence>